<dbReference type="InterPro" id="IPR002104">
    <property type="entry name" value="Integrase_catalytic"/>
</dbReference>
<comment type="similarity">
    <text evidence="1">Belongs to the 'phage' integrase family.</text>
</comment>
<sequence>MLNLEKVCHGLTPVWFGYLRDWDRSLRSGNYPETTRYNYLLAGAQLGRFLAEDAGGLEAAEAARDPTEVERGHVEEFQAWMVRTRSASTALNKHKGLQQFFKWLVEEEDLERSPLDRVKQPKTGQTLIPILGDDDTAKILTTCKGKDFLSLRDEAIIRVFYSTGARLSEVAGLQMSEVDLNNDTLLFHGKGMKDRRVRLGSKAGRALSRYLRQRERRRVSGTPALWLPAKGEVPLAANGIKIMLRRRGEQAGVANVHAHRWRHNFAHEWKLAGGDTGDLMLVLGWSSDDMPRRYGASAAAERAQLTHARLRIGDRI</sequence>
<gene>
    <name evidence="8" type="ORF">Apa02nite_081440</name>
</gene>
<keyword evidence="2" id="KW-0229">DNA integration</keyword>
<dbReference type="PANTHER" id="PTHR30349">
    <property type="entry name" value="PHAGE INTEGRASE-RELATED"/>
    <property type="match status" value="1"/>
</dbReference>
<protein>
    <recommendedName>
        <fullName evidence="10">Integrase</fullName>
    </recommendedName>
</protein>
<reference evidence="8 9" key="1">
    <citation type="submission" date="2021-01" db="EMBL/GenBank/DDBJ databases">
        <title>Whole genome shotgun sequence of Actinoplanes palleronii NBRC 14916.</title>
        <authorList>
            <person name="Komaki H."/>
            <person name="Tamura T."/>
        </authorList>
    </citation>
    <scope>NUCLEOTIDE SEQUENCE [LARGE SCALE GENOMIC DNA]</scope>
    <source>
        <strain evidence="8 9">NBRC 14916</strain>
    </source>
</reference>
<accession>A0ABQ4BMZ1</accession>
<dbReference type="InterPro" id="IPR013762">
    <property type="entry name" value="Integrase-like_cat_sf"/>
</dbReference>
<evidence type="ECO:0000259" key="6">
    <source>
        <dbReference type="PROSITE" id="PS51898"/>
    </source>
</evidence>
<dbReference type="PROSITE" id="PS51898">
    <property type="entry name" value="TYR_RECOMBINASE"/>
    <property type="match status" value="1"/>
</dbReference>
<keyword evidence="3 5" id="KW-0238">DNA-binding</keyword>
<evidence type="ECO:0008006" key="10">
    <source>
        <dbReference type="Google" id="ProtNLM"/>
    </source>
</evidence>
<dbReference type="PANTHER" id="PTHR30349:SF41">
    <property type="entry name" value="INTEGRASE_RECOMBINASE PROTEIN MJ0367-RELATED"/>
    <property type="match status" value="1"/>
</dbReference>
<dbReference type="Gene3D" id="1.10.443.10">
    <property type="entry name" value="Intergrase catalytic core"/>
    <property type="match status" value="1"/>
</dbReference>
<dbReference type="InterPro" id="IPR011010">
    <property type="entry name" value="DNA_brk_join_enz"/>
</dbReference>
<dbReference type="SUPFAM" id="SSF56349">
    <property type="entry name" value="DNA breaking-rejoining enzymes"/>
    <property type="match status" value="1"/>
</dbReference>
<dbReference type="InterPro" id="IPR004107">
    <property type="entry name" value="Integrase_SAM-like_N"/>
</dbReference>
<evidence type="ECO:0000313" key="9">
    <source>
        <dbReference type="Proteomes" id="UP000624709"/>
    </source>
</evidence>
<feature type="domain" description="Tyr recombinase" evidence="6">
    <location>
        <begin position="126"/>
        <end position="308"/>
    </location>
</feature>
<feature type="domain" description="Core-binding (CB)" evidence="7">
    <location>
        <begin position="13"/>
        <end position="105"/>
    </location>
</feature>
<dbReference type="Pfam" id="PF13495">
    <property type="entry name" value="Phage_int_SAM_4"/>
    <property type="match status" value="1"/>
</dbReference>
<dbReference type="EMBL" id="BOMS01000136">
    <property type="protein sequence ID" value="GIE72036.1"/>
    <property type="molecule type" value="Genomic_DNA"/>
</dbReference>
<evidence type="ECO:0000256" key="3">
    <source>
        <dbReference type="ARBA" id="ARBA00023125"/>
    </source>
</evidence>
<comment type="caution">
    <text evidence="8">The sequence shown here is derived from an EMBL/GenBank/DDBJ whole genome shotgun (WGS) entry which is preliminary data.</text>
</comment>
<dbReference type="Gene3D" id="1.10.150.130">
    <property type="match status" value="1"/>
</dbReference>
<organism evidence="8 9">
    <name type="scientific">Actinoplanes palleronii</name>
    <dbReference type="NCBI Taxonomy" id="113570"/>
    <lineage>
        <taxon>Bacteria</taxon>
        <taxon>Bacillati</taxon>
        <taxon>Actinomycetota</taxon>
        <taxon>Actinomycetes</taxon>
        <taxon>Micromonosporales</taxon>
        <taxon>Micromonosporaceae</taxon>
        <taxon>Actinoplanes</taxon>
    </lineage>
</organism>
<dbReference type="InterPro" id="IPR010998">
    <property type="entry name" value="Integrase_recombinase_N"/>
</dbReference>
<evidence type="ECO:0000256" key="2">
    <source>
        <dbReference type="ARBA" id="ARBA00022908"/>
    </source>
</evidence>
<name>A0ABQ4BMZ1_9ACTN</name>
<dbReference type="Proteomes" id="UP000624709">
    <property type="component" value="Unassembled WGS sequence"/>
</dbReference>
<proteinExistence type="inferred from homology"/>
<evidence type="ECO:0000313" key="8">
    <source>
        <dbReference type="EMBL" id="GIE72036.1"/>
    </source>
</evidence>
<evidence type="ECO:0000256" key="1">
    <source>
        <dbReference type="ARBA" id="ARBA00008857"/>
    </source>
</evidence>
<keyword evidence="4" id="KW-0233">DNA recombination</keyword>
<dbReference type="PROSITE" id="PS51900">
    <property type="entry name" value="CB"/>
    <property type="match status" value="1"/>
</dbReference>
<dbReference type="Pfam" id="PF00589">
    <property type="entry name" value="Phage_integrase"/>
    <property type="match status" value="1"/>
</dbReference>
<keyword evidence="9" id="KW-1185">Reference proteome</keyword>
<evidence type="ECO:0000259" key="7">
    <source>
        <dbReference type="PROSITE" id="PS51900"/>
    </source>
</evidence>
<evidence type="ECO:0000256" key="4">
    <source>
        <dbReference type="ARBA" id="ARBA00023172"/>
    </source>
</evidence>
<dbReference type="InterPro" id="IPR044068">
    <property type="entry name" value="CB"/>
</dbReference>
<evidence type="ECO:0000256" key="5">
    <source>
        <dbReference type="PROSITE-ProRule" id="PRU01248"/>
    </source>
</evidence>
<dbReference type="InterPro" id="IPR050090">
    <property type="entry name" value="Tyrosine_recombinase_XerCD"/>
</dbReference>